<organism evidence="3">
    <name type="scientific">Camponotus floridanus</name>
    <name type="common">Florida carpenter ant</name>
    <dbReference type="NCBI Taxonomy" id="104421"/>
    <lineage>
        <taxon>Eukaryota</taxon>
        <taxon>Metazoa</taxon>
        <taxon>Ecdysozoa</taxon>
        <taxon>Arthropoda</taxon>
        <taxon>Hexapoda</taxon>
        <taxon>Insecta</taxon>
        <taxon>Pterygota</taxon>
        <taxon>Neoptera</taxon>
        <taxon>Endopterygota</taxon>
        <taxon>Hymenoptera</taxon>
        <taxon>Apocrita</taxon>
        <taxon>Aculeata</taxon>
        <taxon>Formicoidea</taxon>
        <taxon>Formicidae</taxon>
        <taxon>Formicinae</taxon>
        <taxon>Camponotus</taxon>
    </lineage>
</organism>
<evidence type="ECO:0000256" key="1">
    <source>
        <dbReference type="SAM" id="MobiDB-lite"/>
    </source>
</evidence>
<proteinExistence type="predicted"/>
<sequence length="372" mass="42608">MATRAHVTKPAGDAQAQSSNGVEPKPIHDREAYVRYLISANRSQTFPSHGAFFSWNSELSNLRGSEDAFRNVSQVEAGGVEESREERRKEMSMIDVLYVKHVAPIQLIKYAVDKLTLLDVIEVLYFRKTFMRDNYNLFSERSYTIIISRTSNVSGETRERKDVCGGPDIKTLNYIQGLAVFRDKMEGYVNMWKKYRINALTRFVAEEDGRNPKTGLTLKTVLLVLSRTYDTDIALYFTAYGYETSQERWIKRPGRQILQCEKFKITNVMINRLKIHECDGKQIKDSHHRYPIIVIVSFGARKIVIRIFGSVGDAPHTIHEEVLRKVDCPALNVRARCAPSSSACTSVPNTRGAIYFRCRYFRIKNPGKEANE</sequence>
<reference evidence="2 3" key="1">
    <citation type="journal article" date="2010" name="Science">
        <title>Genomic comparison of the ants Camponotus floridanus and Harpegnathos saltator.</title>
        <authorList>
            <person name="Bonasio R."/>
            <person name="Zhang G."/>
            <person name="Ye C."/>
            <person name="Mutti N.S."/>
            <person name="Fang X."/>
            <person name="Qin N."/>
            <person name="Donahue G."/>
            <person name="Yang P."/>
            <person name="Li Q."/>
            <person name="Li C."/>
            <person name="Zhang P."/>
            <person name="Huang Z."/>
            <person name="Berger S.L."/>
            <person name="Reinberg D."/>
            <person name="Wang J."/>
            <person name="Liebig J."/>
        </authorList>
    </citation>
    <scope>NUCLEOTIDE SEQUENCE [LARGE SCALE GENOMIC DNA]</scope>
    <source>
        <strain evidence="3">C129</strain>
    </source>
</reference>
<protein>
    <submittedName>
        <fullName evidence="2">Uncharacterized protein</fullName>
    </submittedName>
</protein>
<name>E2ALD3_CAMFO</name>
<gene>
    <name evidence="2" type="ORF">EAG_16046</name>
</gene>
<dbReference type="InParanoid" id="E2ALD3"/>
<evidence type="ECO:0000313" key="3">
    <source>
        <dbReference type="Proteomes" id="UP000000311"/>
    </source>
</evidence>
<keyword evidence="3" id="KW-1185">Reference proteome</keyword>
<evidence type="ECO:0000313" key="2">
    <source>
        <dbReference type="EMBL" id="EFN65738.1"/>
    </source>
</evidence>
<dbReference type="AlphaFoldDB" id="E2ALD3"/>
<accession>E2ALD3</accession>
<feature type="region of interest" description="Disordered" evidence="1">
    <location>
        <begin position="1"/>
        <end position="25"/>
    </location>
</feature>
<dbReference type="EMBL" id="GL440604">
    <property type="protein sequence ID" value="EFN65738.1"/>
    <property type="molecule type" value="Genomic_DNA"/>
</dbReference>
<dbReference type="Proteomes" id="UP000000311">
    <property type="component" value="Unassembled WGS sequence"/>
</dbReference>